<dbReference type="EMBL" id="LXQA011311221">
    <property type="protein sequence ID" value="MCI92817.1"/>
    <property type="molecule type" value="Genomic_DNA"/>
</dbReference>
<dbReference type="AlphaFoldDB" id="A0A392VXW2"/>
<evidence type="ECO:0000313" key="1">
    <source>
        <dbReference type="EMBL" id="MCI92817.1"/>
    </source>
</evidence>
<name>A0A392VXW2_9FABA</name>
<proteinExistence type="predicted"/>
<sequence length="48" mass="5173">MYGRTNSEGYDQLRGQHGVKGGKIEHGVRGQLLVVLHVVAGFFSSLAC</sequence>
<protein>
    <submittedName>
        <fullName evidence="1">Uncharacterized protein</fullName>
    </submittedName>
</protein>
<feature type="non-terminal residue" evidence="1">
    <location>
        <position position="48"/>
    </location>
</feature>
<comment type="caution">
    <text evidence="1">The sequence shown here is derived from an EMBL/GenBank/DDBJ whole genome shotgun (WGS) entry which is preliminary data.</text>
</comment>
<evidence type="ECO:0000313" key="2">
    <source>
        <dbReference type="Proteomes" id="UP000265520"/>
    </source>
</evidence>
<accession>A0A392VXW2</accession>
<reference evidence="1 2" key="1">
    <citation type="journal article" date="2018" name="Front. Plant Sci.">
        <title>Red Clover (Trifolium pratense) and Zigzag Clover (T. medium) - A Picture of Genomic Similarities and Differences.</title>
        <authorList>
            <person name="Dluhosova J."/>
            <person name="Istvanek J."/>
            <person name="Nedelnik J."/>
            <person name="Repkova J."/>
        </authorList>
    </citation>
    <scope>NUCLEOTIDE SEQUENCE [LARGE SCALE GENOMIC DNA]</scope>
    <source>
        <strain evidence="2">cv. 10/8</strain>
        <tissue evidence="1">Leaf</tissue>
    </source>
</reference>
<keyword evidence="2" id="KW-1185">Reference proteome</keyword>
<dbReference type="Proteomes" id="UP000265520">
    <property type="component" value="Unassembled WGS sequence"/>
</dbReference>
<organism evidence="1 2">
    <name type="scientific">Trifolium medium</name>
    <dbReference type="NCBI Taxonomy" id="97028"/>
    <lineage>
        <taxon>Eukaryota</taxon>
        <taxon>Viridiplantae</taxon>
        <taxon>Streptophyta</taxon>
        <taxon>Embryophyta</taxon>
        <taxon>Tracheophyta</taxon>
        <taxon>Spermatophyta</taxon>
        <taxon>Magnoliopsida</taxon>
        <taxon>eudicotyledons</taxon>
        <taxon>Gunneridae</taxon>
        <taxon>Pentapetalae</taxon>
        <taxon>rosids</taxon>
        <taxon>fabids</taxon>
        <taxon>Fabales</taxon>
        <taxon>Fabaceae</taxon>
        <taxon>Papilionoideae</taxon>
        <taxon>50 kb inversion clade</taxon>
        <taxon>NPAAA clade</taxon>
        <taxon>Hologalegina</taxon>
        <taxon>IRL clade</taxon>
        <taxon>Trifolieae</taxon>
        <taxon>Trifolium</taxon>
    </lineage>
</organism>